<sequence>MLAWRFTQGMLLAGLIVGSAQATPVTAVFGDQAGTLWAPAAPTAVTDRSTIVIGFQVGTGASAKRYSTGANDSLMPTVPAFTPAQFQALAPDSILTPTSGSPLIGKGTAFPIDPKPPTPPPLAPLITDGVQGLELATAVFNLPAQTLRFRVGLPASPDLTTPAMLVTQVGDTSKPDVYQFVNSVGTVVGHPVSIIVSPTGIARINWQFYRVDGSNAAHAPGTITGVGPRAVRLASFTLADFGITAANAGTVASFEQSLSGESDVAFVAYNKGLVMVHGPDMAIDLSGLTNAPLVQAQSYYGTFTCQNRGTGGASAAAMPATNCTVSTLPAGLAVSGCSIDTAAPPPPWTAGQTLPAGATVTCAVSGTPTALGTTAVNGSTSGANLTTINGTPVTTPDTDPSNNSAMLALTVSAAPLADMRVDSVNLPAGTVGQPYNGSFACGNHGAGAASAGTCAPAGLPSWATADCTPKPPAALASGAVINCTVTGTPDAKGSSSVIVRTSAAQESDTTNNEGSATLVIGGTPNVMIDLSGLPTTGTVNQPYTGHFSCTNQGTADATGTVCNATLAPWMALGACTLSPSSSAWTSPSDIPGGQTVTCQVTGTPTQTGPSTINGTGGTNTATTTVTVAGAALPVPTLGQWALMLLAGLLAAFGLHRSSRRAH</sequence>
<dbReference type="NCBIfam" id="TIGR04174">
    <property type="entry name" value="IPTL_CTERM"/>
    <property type="match status" value="1"/>
</dbReference>
<proteinExistence type="predicted"/>
<keyword evidence="4" id="KW-1185">Reference proteome</keyword>
<keyword evidence="1" id="KW-0732">Signal</keyword>
<dbReference type="Pfam" id="PF18203">
    <property type="entry name" value="IPTL-CTERM"/>
    <property type="match status" value="1"/>
</dbReference>
<evidence type="ECO:0000313" key="3">
    <source>
        <dbReference type="EMBL" id="MFD1710224.1"/>
    </source>
</evidence>
<feature type="domain" description="IPTL-CTERM protein sorting" evidence="2">
    <location>
        <begin position="633"/>
        <end position="656"/>
    </location>
</feature>
<comment type="caution">
    <text evidence="3">The sequence shown here is derived from an EMBL/GenBank/DDBJ whole genome shotgun (WGS) entry which is preliminary data.</text>
</comment>
<dbReference type="InterPro" id="IPR026442">
    <property type="entry name" value="IPTL_CTERM"/>
</dbReference>
<gene>
    <name evidence="3" type="ORF">ACFSF0_06385</name>
</gene>
<feature type="signal peptide" evidence="1">
    <location>
        <begin position="1"/>
        <end position="22"/>
    </location>
</feature>
<evidence type="ECO:0000259" key="2">
    <source>
        <dbReference type="Pfam" id="PF18203"/>
    </source>
</evidence>
<organism evidence="3 4">
    <name type="scientific">Ottowia flava</name>
    <dbReference type="NCBI Taxonomy" id="2675430"/>
    <lineage>
        <taxon>Bacteria</taxon>
        <taxon>Pseudomonadati</taxon>
        <taxon>Pseudomonadota</taxon>
        <taxon>Betaproteobacteria</taxon>
        <taxon>Burkholderiales</taxon>
        <taxon>Comamonadaceae</taxon>
        <taxon>Ottowia</taxon>
    </lineage>
</organism>
<reference evidence="4" key="1">
    <citation type="journal article" date="2019" name="Int. J. Syst. Evol. Microbiol.">
        <title>The Global Catalogue of Microorganisms (GCM) 10K type strain sequencing project: providing services to taxonomists for standard genome sequencing and annotation.</title>
        <authorList>
            <consortium name="The Broad Institute Genomics Platform"/>
            <consortium name="The Broad Institute Genome Sequencing Center for Infectious Disease"/>
            <person name="Wu L."/>
            <person name="Ma J."/>
        </authorList>
    </citation>
    <scope>NUCLEOTIDE SEQUENCE [LARGE SCALE GENOMIC DNA]</scope>
    <source>
        <strain evidence="4">LMG 29247</strain>
    </source>
</reference>
<protein>
    <submittedName>
        <fullName evidence="3">IPTL-CTERM sorting domain-containing protein</fullName>
    </submittedName>
</protein>
<dbReference type="RefSeq" id="WP_147911980.1">
    <property type="nucleotide sequence ID" value="NZ_JBHUEJ010000015.1"/>
</dbReference>
<accession>A0ABW4KQZ9</accession>
<evidence type="ECO:0000256" key="1">
    <source>
        <dbReference type="SAM" id="SignalP"/>
    </source>
</evidence>
<dbReference type="EMBL" id="JBHUEJ010000015">
    <property type="protein sequence ID" value="MFD1710224.1"/>
    <property type="molecule type" value="Genomic_DNA"/>
</dbReference>
<dbReference type="Proteomes" id="UP001597304">
    <property type="component" value="Unassembled WGS sequence"/>
</dbReference>
<name>A0ABW4KQZ9_9BURK</name>
<feature type="chain" id="PRO_5045261430" evidence="1">
    <location>
        <begin position="23"/>
        <end position="662"/>
    </location>
</feature>
<evidence type="ECO:0000313" key="4">
    <source>
        <dbReference type="Proteomes" id="UP001597304"/>
    </source>
</evidence>